<proteinExistence type="predicted"/>
<dbReference type="InterPro" id="IPR029058">
    <property type="entry name" value="AB_hydrolase_fold"/>
</dbReference>
<protein>
    <submittedName>
        <fullName evidence="2">Pimeloyl-ACP methyl ester carboxylesterase</fullName>
    </submittedName>
</protein>
<dbReference type="OrthoDB" id="8680283at2"/>
<dbReference type="InterPro" id="IPR050266">
    <property type="entry name" value="AB_hydrolase_sf"/>
</dbReference>
<dbReference type="Pfam" id="PF12697">
    <property type="entry name" value="Abhydrolase_6"/>
    <property type="match status" value="1"/>
</dbReference>
<dbReference type="RefSeq" id="WP_145791560.1">
    <property type="nucleotide sequence ID" value="NZ_BAAABR010000006.1"/>
</dbReference>
<dbReference type="GO" id="GO:0046464">
    <property type="term" value="P:acylglycerol catabolic process"/>
    <property type="evidence" value="ECO:0007669"/>
    <property type="project" value="TreeGrafter"/>
</dbReference>
<organism evidence="2 3">
    <name type="scientific">Kitasatospora atroaurantiaca</name>
    <dbReference type="NCBI Taxonomy" id="285545"/>
    <lineage>
        <taxon>Bacteria</taxon>
        <taxon>Bacillati</taxon>
        <taxon>Actinomycetota</taxon>
        <taxon>Actinomycetes</taxon>
        <taxon>Kitasatosporales</taxon>
        <taxon>Streptomycetaceae</taxon>
        <taxon>Kitasatospora</taxon>
    </lineage>
</organism>
<evidence type="ECO:0000259" key="1">
    <source>
        <dbReference type="Pfam" id="PF12697"/>
    </source>
</evidence>
<dbReference type="PANTHER" id="PTHR43798">
    <property type="entry name" value="MONOACYLGLYCEROL LIPASE"/>
    <property type="match status" value="1"/>
</dbReference>
<dbReference type="InterPro" id="IPR000073">
    <property type="entry name" value="AB_hydrolase_1"/>
</dbReference>
<dbReference type="AlphaFoldDB" id="A0A561ERW1"/>
<dbReference type="GO" id="GO:0047372">
    <property type="term" value="F:monoacylglycerol lipase activity"/>
    <property type="evidence" value="ECO:0007669"/>
    <property type="project" value="TreeGrafter"/>
</dbReference>
<gene>
    <name evidence="2" type="ORF">FB465_3396</name>
</gene>
<dbReference type="GO" id="GO:0016020">
    <property type="term" value="C:membrane"/>
    <property type="evidence" value="ECO:0007669"/>
    <property type="project" value="TreeGrafter"/>
</dbReference>
<accession>A0A561ERW1</accession>
<dbReference type="Proteomes" id="UP000318416">
    <property type="component" value="Unassembled WGS sequence"/>
</dbReference>
<reference evidence="2 3" key="1">
    <citation type="submission" date="2019-06" db="EMBL/GenBank/DDBJ databases">
        <title>Sequencing the genomes of 1000 actinobacteria strains.</title>
        <authorList>
            <person name="Klenk H.-P."/>
        </authorList>
    </citation>
    <scope>NUCLEOTIDE SEQUENCE [LARGE SCALE GENOMIC DNA]</scope>
    <source>
        <strain evidence="2 3">DSM 41649</strain>
    </source>
</reference>
<name>A0A561ERW1_9ACTN</name>
<evidence type="ECO:0000313" key="2">
    <source>
        <dbReference type="EMBL" id="TWE18329.1"/>
    </source>
</evidence>
<evidence type="ECO:0000313" key="3">
    <source>
        <dbReference type="Proteomes" id="UP000318416"/>
    </source>
</evidence>
<dbReference type="EMBL" id="VIVR01000001">
    <property type="protein sequence ID" value="TWE18329.1"/>
    <property type="molecule type" value="Genomic_DNA"/>
</dbReference>
<sequence length="278" mass="30033">MTTTGQTAPARLREYVDAGGVRTYYEVEGDGEALILLHGGLCTVETFEGQTPVFAEKYRVYVPERRGHGRTPDVEGPITYEVMAQDTIAFMTALGIDSAHLVGWSDGSLVGLLVALRRPELVRKLVLIGQYVSLEGATPEGRELMARFTPETLPPMLEHLYAAVSPDGPEHFRVVFDKMAPLWRNPTGIAVSDLAGVTAPTLVLLGDDDLLTIEHAAAVQRALPDSQLAVVPGASHALPMEKPELTNRLVLDFLADEQVPKMMAISDLLGNLTDPAGP</sequence>
<comment type="caution">
    <text evidence="2">The sequence shown here is derived from an EMBL/GenBank/DDBJ whole genome shotgun (WGS) entry which is preliminary data.</text>
</comment>
<dbReference type="Gene3D" id="3.40.50.1820">
    <property type="entry name" value="alpha/beta hydrolase"/>
    <property type="match status" value="1"/>
</dbReference>
<keyword evidence="3" id="KW-1185">Reference proteome</keyword>
<dbReference type="SUPFAM" id="SSF53474">
    <property type="entry name" value="alpha/beta-Hydrolases"/>
    <property type="match status" value="1"/>
</dbReference>
<feature type="domain" description="AB hydrolase-1" evidence="1">
    <location>
        <begin position="34"/>
        <end position="247"/>
    </location>
</feature>
<dbReference type="PANTHER" id="PTHR43798:SF5">
    <property type="entry name" value="MONOACYLGLYCEROL LIPASE ABHD6"/>
    <property type="match status" value="1"/>
</dbReference>